<reference evidence="1" key="2">
    <citation type="submission" date="2021-04" db="EMBL/GenBank/DDBJ databases">
        <authorList>
            <person name="Podell S."/>
        </authorList>
    </citation>
    <scope>NUCLEOTIDE SEQUENCE</scope>
    <source>
        <strain evidence="1">Hildebrandi</strain>
    </source>
</reference>
<keyword evidence="2" id="KW-1185">Reference proteome</keyword>
<evidence type="ECO:0000313" key="2">
    <source>
        <dbReference type="Proteomes" id="UP000693970"/>
    </source>
</evidence>
<name>A0A9K3LLE5_9STRA</name>
<organism evidence="1 2">
    <name type="scientific">Nitzschia inconspicua</name>
    <dbReference type="NCBI Taxonomy" id="303405"/>
    <lineage>
        <taxon>Eukaryota</taxon>
        <taxon>Sar</taxon>
        <taxon>Stramenopiles</taxon>
        <taxon>Ochrophyta</taxon>
        <taxon>Bacillariophyta</taxon>
        <taxon>Bacillariophyceae</taxon>
        <taxon>Bacillariophycidae</taxon>
        <taxon>Bacillariales</taxon>
        <taxon>Bacillariaceae</taxon>
        <taxon>Nitzschia</taxon>
    </lineage>
</organism>
<comment type="caution">
    <text evidence="1">The sequence shown here is derived from an EMBL/GenBank/DDBJ whole genome shotgun (WGS) entry which is preliminary data.</text>
</comment>
<dbReference type="EMBL" id="JAGRRH010000009">
    <property type="protein sequence ID" value="KAG7364595.1"/>
    <property type="molecule type" value="Genomic_DNA"/>
</dbReference>
<reference evidence="1" key="1">
    <citation type="journal article" date="2021" name="Sci. Rep.">
        <title>Diploid genomic architecture of Nitzschia inconspicua, an elite biomass production diatom.</title>
        <authorList>
            <person name="Oliver A."/>
            <person name="Podell S."/>
            <person name="Pinowska A."/>
            <person name="Traller J.C."/>
            <person name="Smith S.R."/>
            <person name="McClure R."/>
            <person name="Beliaev A."/>
            <person name="Bohutskyi P."/>
            <person name="Hill E.A."/>
            <person name="Rabines A."/>
            <person name="Zheng H."/>
            <person name="Allen L.Z."/>
            <person name="Kuo A."/>
            <person name="Grigoriev I.V."/>
            <person name="Allen A.E."/>
            <person name="Hazlebeck D."/>
            <person name="Allen E.E."/>
        </authorList>
    </citation>
    <scope>NUCLEOTIDE SEQUENCE</scope>
    <source>
        <strain evidence="1">Hildebrandi</strain>
    </source>
</reference>
<evidence type="ECO:0000313" key="1">
    <source>
        <dbReference type="EMBL" id="KAG7364595.1"/>
    </source>
</evidence>
<protein>
    <submittedName>
        <fullName evidence="1">Uncharacterized protein</fullName>
    </submittedName>
</protein>
<gene>
    <name evidence="1" type="ORF">IV203_037797</name>
</gene>
<dbReference type="OrthoDB" id="45432at2759"/>
<accession>A0A9K3LLE5</accession>
<dbReference type="AlphaFoldDB" id="A0A9K3LLE5"/>
<sequence>MSSHSDGDDNGKPQLPSPIQRILVIHLNLYERCMKNGESLGEGASLEELSEQILYYHRDLPITSAAASGNDNVNPPNPENSMKEAVQFLGLCSALYSMPSSLAPSMNGVSTATSVSNTGEDKTKEIHFEESTLIFIPLEASADLLTIVQVARTSKGECVSNTGSGNPLAIRASIERSHQLFCMLNGGGILHRLNGDPCPYEGMDRLYHLLKDLRKAKEEQHRIDNRDEKYAKMTSRIKTIVDDVRNLRKRLTIQSIRNQLDVHYEEYLSEFSLVASRNGGAGRCLVEVLPVPIAQDSGGHTVQLPPSFLSSNTMQSMKEGLHQSLYRHPPNKDDSPGILAMFTFHEGQPLHCVSSTQSSIVVSSASANLLMAYMASYRSKMSNMAGCRHSIPHTTKSSGSFSAAQSGIRHLTRSIGSMAAPLTKDKILTDQSSRPPNEDLKQRGQFLSTPPSFMLSASQHIHSIGFGDDLRSIWAPRVHLPTTSSASQESSSTSVHMVLFQFLQFSFLVLLSFQSPTDVSLDNSRLLLMKLEEEISEAVLMALNDDGSNAAASNKRVMEWTNGPGQAIILLERKRHKMVLLPDPVTKSTRHDTRFRKSDKKFTISSRRYLGFGPRKKEDTFNKYQLNDILATEWSALGLDCRHSLASRFPLDVCLAFDDMINEMSRKLECDPDSPLEICTCISYGWVYAYGKGDKEVYVFFDNSIYVTVADVQSAASRIRETFAAT</sequence>
<proteinExistence type="predicted"/>
<dbReference type="Proteomes" id="UP000693970">
    <property type="component" value="Unassembled WGS sequence"/>
</dbReference>